<dbReference type="Pfam" id="PF00756">
    <property type="entry name" value="Esterase"/>
    <property type="match status" value="1"/>
</dbReference>
<keyword evidence="2" id="KW-0812">Transmembrane</keyword>
<keyword evidence="4" id="KW-1185">Reference proteome</keyword>
<name>A0A5N0V0C4_9PSEU</name>
<comment type="caution">
    <text evidence="3">The sequence shown here is derived from an EMBL/GenBank/DDBJ whole genome shotgun (WGS) entry which is preliminary data.</text>
</comment>
<organism evidence="3 4">
    <name type="scientific">Amycolatopsis acidicola</name>
    <dbReference type="NCBI Taxonomy" id="2596893"/>
    <lineage>
        <taxon>Bacteria</taxon>
        <taxon>Bacillati</taxon>
        <taxon>Actinomycetota</taxon>
        <taxon>Actinomycetes</taxon>
        <taxon>Pseudonocardiales</taxon>
        <taxon>Pseudonocardiaceae</taxon>
        <taxon>Amycolatopsis</taxon>
    </lineage>
</organism>
<dbReference type="OrthoDB" id="3723842at2"/>
<evidence type="ECO:0000313" key="3">
    <source>
        <dbReference type="EMBL" id="KAA9157475.1"/>
    </source>
</evidence>
<evidence type="ECO:0000313" key="4">
    <source>
        <dbReference type="Proteomes" id="UP000319769"/>
    </source>
</evidence>
<dbReference type="RefSeq" id="WP_144758171.1">
    <property type="nucleotide sequence ID" value="NZ_VMNW02000041.1"/>
</dbReference>
<dbReference type="SUPFAM" id="SSF53474">
    <property type="entry name" value="alpha/beta-Hydrolases"/>
    <property type="match status" value="1"/>
</dbReference>
<sequence>MHASQIRIDTVTVVAVGAVLALLSVVLVPWRWDAWKHRRTGRSLSTLVAVVAVVTACGLAVNSAGSFYPTLGSLLGTSPNPGEGTVADAGPDGRDLARTLATVGARAAAGHGSMLHLTVTGRRTGLTRDVDVYLPAGYTEPEWADFRFPVIEWIPHFPGEPRQVATLYGLPDLLDREIGAHRMPPTVVIVPDPNGEPRMAHDSECVDAVQGPADDTYLAADLRGWALSELRVRSDREGWAIAGWSSGGYCALNLASRHPQWYSVAVSMSGYDRAPQDVETGDLFHGRADIQHANDVTATLREHPSPLRMLVTADAAAGDEVAALGRLRAAVAPPAELTTWVLPASGHNLDAVRSDLPPVLAWLDAQLGNPVGRTDPPPGQATEGQILPWPLPDPGTPGSLHGTDAAV</sequence>
<feature type="transmembrane region" description="Helical" evidence="2">
    <location>
        <begin position="12"/>
        <end position="32"/>
    </location>
</feature>
<keyword evidence="2" id="KW-1133">Transmembrane helix</keyword>
<proteinExistence type="predicted"/>
<feature type="region of interest" description="Disordered" evidence="1">
    <location>
        <begin position="368"/>
        <end position="407"/>
    </location>
</feature>
<dbReference type="PANTHER" id="PTHR48098:SF1">
    <property type="entry name" value="DIACYLGLYCEROL ACYLTRANSFERASE_MYCOLYLTRANSFERASE AG85A"/>
    <property type="match status" value="1"/>
</dbReference>
<evidence type="ECO:0000256" key="1">
    <source>
        <dbReference type="SAM" id="MobiDB-lite"/>
    </source>
</evidence>
<dbReference type="GO" id="GO:0016747">
    <property type="term" value="F:acyltransferase activity, transferring groups other than amino-acyl groups"/>
    <property type="evidence" value="ECO:0007669"/>
    <property type="project" value="TreeGrafter"/>
</dbReference>
<dbReference type="EMBL" id="VMNW02000041">
    <property type="protein sequence ID" value="KAA9157475.1"/>
    <property type="molecule type" value="Genomic_DNA"/>
</dbReference>
<reference evidence="3" key="1">
    <citation type="submission" date="2019-09" db="EMBL/GenBank/DDBJ databases">
        <authorList>
            <person name="Teo W.F.A."/>
            <person name="Duangmal K."/>
        </authorList>
    </citation>
    <scope>NUCLEOTIDE SEQUENCE [LARGE SCALE GENOMIC DNA]</scope>
    <source>
        <strain evidence="3">K81G1</strain>
    </source>
</reference>
<gene>
    <name evidence="3" type="ORF">FPZ12_025235</name>
</gene>
<evidence type="ECO:0000256" key="2">
    <source>
        <dbReference type="SAM" id="Phobius"/>
    </source>
</evidence>
<dbReference type="InterPro" id="IPR000801">
    <property type="entry name" value="Esterase-like"/>
</dbReference>
<dbReference type="InterPro" id="IPR029058">
    <property type="entry name" value="AB_hydrolase_fold"/>
</dbReference>
<keyword evidence="2" id="KW-0472">Membrane</keyword>
<dbReference type="Gene3D" id="3.40.50.1820">
    <property type="entry name" value="alpha/beta hydrolase"/>
    <property type="match status" value="1"/>
</dbReference>
<dbReference type="AlphaFoldDB" id="A0A5N0V0C4"/>
<dbReference type="Proteomes" id="UP000319769">
    <property type="component" value="Unassembled WGS sequence"/>
</dbReference>
<dbReference type="InterPro" id="IPR050583">
    <property type="entry name" value="Mycobacterial_A85_antigen"/>
</dbReference>
<protein>
    <submittedName>
        <fullName evidence="3">Esterase</fullName>
    </submittedName>
</protein>
<feature type="transmembrane region" description="Helical" evidence="2">
    <location>
        <begin position="44"/>
        <end position="68"/>
    </location>
</feature>
<accession>A0A5N0V0C4</accession>
<dbReference type="PANTHER" id="PTHR48098">
    <property type="entry name" value="ENTEROCHELIN ESTERASE-RELATED"/>
    <property type="match status" value="1"/>
</dbReference>